<dbReference type="Pfam" id="PF13966">
    <property type="entry name" value="zf-RVT"/>
    <property type="match status" value="1"/>
</dbReference>
<feature type="domain" description="Reverse transcriptase zinc-binding" evidence="1">
    <location>
        <begin position="45"/>
        <end position="129"/>
    </location>
</feature>
<gene>
    <name evidence="2" type="ORF">KY290_017556</name>
</gene>
<keyword evidence="3" id="KW-1185">Reference proteome</keyword>
<dbReference type="PANTHER" id="PTHR33116">
    <property type="entry name" value="REVERSE TRANSCRIPTASE ZINC-BINDING DOMAIN-CONTAINING PROTEIN-RELATED-RELATED"/>
    <property type="match status" value="1"/>
</dbReference>
<evidence type="ECO:0000313" key="3">
    <source>
        <dbReference type="Proteomes" id="UP000826656"/>
    </source>
</evidence>
<organism evidence="2 3">
    <name type="scientific">Solanum tuberosum</name>
    <name type="common">Potato</name>
    <dbReference type="NCBI Taxonomy" id="4113"/>
    <lineage>
        <taxon>Eukaryota</taxon>
        <taxon>Viridiplantae</taxon>
        <taxon>Streptophyta</taxon>
        <taxon>Embryophyta</taxon>
        <taxon>Tracheophyta</taxon>
        <taxon>Spermatophyta</taxon>
        <taxon>Magnoliopsida</taxon>
        <taxon>eudicotyledons</taxon>
        <taxon>Gunneridae</taxon>
        <taxon>Pentapetalae</taxon>
        <taxon>asterids</taxon>
        <taxon>lamiids</taxon>
        <taxon>Solanales</taxon>
        <taxon>Solanaceae</taxon>
        <taxon>Solanoideae</taxon>
        <taxon>Solaneae</taxon>
        <taxon>Solanum</taxon>
    </lineage>
</organism>
<dbReference type="PANTHER" id="PTHR33116:SF66">
    <property type="entry name" value="REVERSE TRANSCRIPTASE ZINC-BINDING DOMAIN-CONTAINING PROTEIN"/>
    <property type="match status" value="1"/>
</dbReference>
<name>A0ABQ7VDQ6_SOLTU</name>
<dbReference type="InterPro" id="IPR026960">
    <property type="entry name" value="RVT-Znf"/>
</dbReference>
<accession>A0ABQ7VDQ6</accession>
<sequence length="225" mass="26977">MSPICGLISVQVKQASWMVQRILKVHKYLQEVGYSEHDLINKDKYSIKEVYQQMRGNMERVEWRKLVWANLGALKWLFILYIALNKRQLTKDRLAQWGLTKEVTCPLCQATDEDIDHLFFKCSNAEKVWRKLLGWQGIQRQSMNWQEEVRWAIRNMKGKSSKMQVYRMTMAGALYWLWRERNCRIFQKKQRTQESIVRQVIQEVHGRGSRQPRLASRLQELNVYP</sequence>
<proteinExistence type="predicted"/>
<protein>
    <recommendedName>
        <fullName evidence="1">Reverse transcriptase zinc-binding domain-containing protein</fullName>
    </recommendedName>
</protein>
<dbReference type="EMBL" id="JAIVGD010000013">
    <property type="protein sequence ID" value="KAH0761483.1"/>
    <property type="molecule type" value="Genomic_DNA"/>
</dbReference>
<reference evidence="2 3" key="1">
    <citation type="journal article" date="2021" name="bioRxiv">
        <title>Chromosome-scale and haplotype-resolved genome assembly of a tetraploid potato cultivar.</title>
        <authorList>
            <person name="Sun H."/>
            <person name="Jiao W.-B."/>
            <person name="Krause K."/>
            <person name="Campoy J.A."/>
            <person name="Goel M."/>
            <person name="Folz-Donahue K."/>
            <person name="Kukat C."/>
            <person name="Huettel B."/>
            <person name="Schneeberger K."/>
        </authorList>
    </citation>
    <scope>NUCLEOTIDE SEQUENCE [LARGE SCALE GENOMIC DNA]</scope>
    <source>
        <strain evidence="2">SolTubOtavaFocal</strain>
        <tissue evidence="2">Leaves</tissue>
    </source>
</reference>
<evidence type="ECO:0000313" key="2">
    <source>
        <dbReference type="EMBL" id="KAH0761483.1"/>
    </source>
</evidence>
<dbReference type="Proteomes" id="UP000826656">
    <property type="component" value="Unassembled WGS sequence"/>
</dbReference>
<comment type="caution">
    <text evidence="2">The sequence shown here is derived from an EMBL/GenBank/DDBJ whole genome shotgun (WGS) entry which is preliminary data.</text>
</comment>
<evidence type="ECO:0000259" key="1">
    <source>
        <dbReference type="Pfam" id="PF13966"/>
    </source>
</evidence>